<dbReference type="CDD" id="cd06261">
    <property type="entry name" value="TM_PBP2"/>
    <property type="match status" value="1"/>
</dbReference>
<evidence type="ECO:0000256" key="3">
    <source>
        <dbReference type="ARBA" id="ARBA00022475"/>
    </source>
</evidence>
<dbReference type="STRING" id="767519.SAMN05216559_1000"/>
<gene>
    <name evidence="10" type="ORF">SAMN05216559_1000</name>
</gene>
<dbReference type="SUPFAM" id="SSF161098">
    <property type="entry name" value="MetI-like"/>
    <property type="match status" value="1"/>
</dbReference>
<dbReference type="AlphaFoldDB" id="A0A1I6KLD3"/>
<dbReference type="Pfam" id="PF12911">
    <property type="entry name" value="OppC_N"/>
    <property type="match status" value="1"/>
</dbReference>
<feature type="compositionally biased region" description="Low complexity" evidence="8">
    <location>
        <begin position="476"/>
        <end position="485"/>
    </location>
</feature>
<keyword evidence="6 7" id="KW-0472">Membrane</keyword>
<protein>
    <submittedName>
        <fullName evidence="10">Peptide/nickel transport system permease protein</fullName>
    </submittedName>
</protein>
<feature type="region of interest" description="Disordered" evidence="8">
    <location>
        <begin position="468"/>
        <end position="492"/>
    </location>
</feature>
<dbReference type="Pfam" id="PF00528">
    <property type="entry name" value="BPD_transp_1"/>
    <property type="match status" value="1"/>
</dbReference>
<evidence type="ECO:0000313" key="11">
    <source>
        <dbReference type="Proteomes" id="UP000199062"/>
    </source>
</evidence>
<feature type="transmembrane region" description="Helical" evidence="7">
    <location>
        <begin position="327"/>
        <end position="347"/>
    </location>
</feature>
<comment type="subcellular location">
    <subcellularLocation>
        <location evidence="1 7">Cell membrane</location>
        <topology evidence="1 7">Multi-pass membrane protein</topology>
    </subcellularLocation>
</comment>
<dbReference type="GO" id="GO:0005886">
    <property type="term" value="C:plasma membrane"/>
    <property type="evidence" value="ECO:0007669"/>
    <property type="project" value="UniProtKB-SubCell"/>
</dbReference>
<evidence type="ECO:0000256" key="6">
    <source>
        <dbReference type="ARBA" id="ARBA00023136"/>
    </source>
</evidence>
<dbReference type="PANTHER" id="PTHR43386">
    <property type="entry name" value="OLIGOPEPTIDE TRANSPORT SYSTEM PERMEASE PROTEIN APPC"/>
    <property type="match status" value="1"/>
</dbReference>
<feature type="transmembrane region" description="Helical" evidence="7">
    <location>
        <begin position="163"/>
        <end position="186"/>
    </location>
</feature>
<feature type="transmembrane region" description="Helical" evidence="7">
    <location>
        <begin position="23"/>
        <end position="49"/>
    </location>
</feature>
<reference evidence="10 11" key="1">
    <citation type="submission" date="2016-10" db="EMBL/GenBank/DDBJ databases">
        <authorList>
            <person name="de Groot N.N."/>
        </authorList>
    </citation>
    <scope>NUCLEOTIDE SEQUENCE [LARGE SCALE GENOMIC DNA]</scope>
    <source>
        <strain evidence="10 11">CGMCC 1.10457</strain>
    </source>
</reference>
<evidence type="ECO:0000313" key="10">
    <source>
        <dbReference type="EMBL" id="SFR92027.1"/>
    </source>
</evidence>
<comment type="similarity">
    <text evidence="7">Belongs to the binding-protein-dependent transport system permease family.</text>
</comment>
<evidence type="ECO:0000256" key="8">
    <source>
        <dbReference type="SAM" id="MobiDB-lite"/>
    </source>
</evidence>
<evidence type="ECO:0000256" key="2">
    <source>
        <dbReference type="ARBA" id="ARBA00022448"/>
    </source>
</evidence>
<dbReference type="InterPro" id="IPR050366">
    <property type="entry name" value="BP-dependent_transpt_permease"/>
</dbReference>
<dbReference type="Proteomes" id="UP000199062">
    <property type="component" value="Unassembled WGS sequence"/>
</dbReference>
<dbReference type="InterPro" id="IPR025966">
    <property type="entry name" value="OppC_N"/>
</dbReference>
<keyword evidence="3" id="KW-1003">Cell membrane</keyword>
<proteinExistence type="inferred from homology"/>
<keyword evidence="11" id="KW-1185">Reference proteome</keyword>
<dbReference type="GO" id="GO:0055085">
    <property type="term" value="P:transmembrane transport"/>
    <property type="evidence" value="ECO:0007669"/>
    <property type="project" value="InterPro"/>
</dbReference>
<name>A0A1I6KLD3_9EURY</name>
<evidence type="ECO:0000256" key="4">
    <source>
        <dbReference type="ARBA" id="ARBA00022692"/>
    </source>
</evidence>
<feature type="domain" description="ABC transmembrane type-1" evidence="9">
    <location>
        <begin position="261"/>
        <end position="459"/>
    </location>
</feature>
<keyword evidence="4 7" id="KW-0812">Transmembrane</keyword>
<feature type="transmembrane region" description="Helical" evidence="7">
    <location>
        <begin position="435"/>
        <end position="458"/>
    </location>
</feature>
<sequence>MTGTEHAVHRSLRTRIRENQRPAAVWVAVLLALVALEAGALVELAVVLVQGMVKAWPFGNPGMAQIESAKAAAEAIPTLLSRETIPNQGWRTGANGPWTNTFLGLEPMVAWLIRFTLVYAYVGVLIGWVLYGYRLYREHYRQADWTPTDDVVRRFRSHSWGRFGLVVVLAFVIMAVFAPTLSPALAEENIENPYSYDMQYFDEETGSVETVFVGEANSQSASQGAGDDNIGLWQYDDFDRFHPFGTMPNGKDLFTFMMYGARVSLFIGLLSMGIMGAFATVFAMTTAYYKGLVDLAVVIVGDSVMSIPQLLLLILAMAVFNGHWLEGIYNGGLLIALIFGLTGWPALWRAVRGPAFQVSTEEWVDAARSFGQRPSATMRKHMLPYVVGYLLVYASMTLGGVIIGTAALSFLGIGIDAPTPEWGRAVSLGQPFIATQSWHIAMIPGLLVVAVVTAFNALGDGIRDAIDPQQSAGGEAEASATDAGVAAGGGGG</sequence>
<feature type="transmembrane region" description="Helical" evidence="7">
    <location>
        <begin position="382"/>
        <end position="415"/>
    </location>
</feature>
<dbReference type="Gene3D" id="1.10.3720.10">
    <property type="entry name" value="MetI-like"/>
    <property type="match status" value="1"/>
</dbReference>
<feature type="transmembrane region" description="Helical" evidence="7">
    <location>
        <begin position="263"/>
        <end position="283"/>
    </location>
</feature>
<evidence type="ECO:0000256" key="1">
    <source>
        <dbReference type="ARBA" id="ARBA00004651"/>
    </source>
</evidence>
<keyword evidence="2 7" id="KW-0813">Transport</keyword>
<dbReference type="PROSITE" id="PS50928">
    <property type="entry name" value="ABC_TM1"/>
    <property type="match status" value="1"/>
</dbReference>
<evidence type="ECO:0000259" key="9">
    <source>
        <dbReference type="PROSITE" id="PS50928"/>
    </source>
</evidence>
<dbReference type="EMBL" id="FOZK01000001">
    <property type="protein sequence ID" value="SFR92027.1"/>
    <property type="molecule type" value="Genomic_DNA"/>
</dbReference>
<keyword evidence="5 7" id="KW-1133">Transmembrane helix</keyword>
<dbReference type="InterPro" id="IPR035906">
    <property type="entry name" value="MetI-like_sf"/>
</dbReference>
<organism evidence="10 11">
    <name type="scientific">Halomicrobium zhouii</name>
    <dbReference type="NCBI Taxonomy" id="767519"/>
    <lineage>
        <taxon>Archaea</taxon>
        <taxon>Methanobacteriati</taxon>
        <taxon>Methanobacteriota</taxon>
        <taxon>Stenosarchaea group</taxon>
        <taxon>Halobacteria</taxon>
        <taxon>Halobacteriales</taxon>
        <taxon>Haloarculaceae</taxon>
        <taxon>Halomicrobium</taxon>
    </lineage>
</organism>
<accession>A0A1I6KLD3</accession>
<feature type="transmembrane region" description="Helical" evidence="7">
    <location>
        <begin position="295"/>
        <end position="321"/>
    </location>
</feature>
<feature type="transmembrane region" description="Helical" evidence="7">
    <location>
        <begin position="108"/>
        <end position="131"/>
    </location>
</feature>
<evidence type="ECO:0000256" key="5">
    <source>
        <dbReference type="ARBA" id="ARBA00022989"/>
    </source>
</evidence>
<dbReference type="PANTHER" id="PTHR43386:SF1">
    <property type="entry name" value="D,D-DIPEPTIDE TRANSPORT SYSTEM PERMEASE PROTEIN DDPC-RELATED"/>
    <property type="match status" value="1"/>
</dbReference>
<evidence type="ECO:0000256" key="7">
    <source>
        <dbReference type="RuleBase" id="RU363032"/>
    </source>
</evidence>
<dbReference type="RefSeq" id="WP_089814443.1">
    <property type="nucleotide sequence ID" value="NZ_FOZK01000001.1"/>
</dbReference>
<dbReference type="OrthoDB" id="312811at2157"/>
<dbReference type="InterPro" id="IPR000515">
    <property type="entry name" value="MetI-like"/>
</dbReference>